<feature type="non-terminal residue" evidence="1">
    <location>
        <position position="1"/>
    </location>
</feature>
<reference evidence="1 2" key="1">
    <citation type="journal article" date="2021" name="Nat. Plants">
        <title>The Taxus genome provides insights into paclitaxel biosynthesis.</title>
        <authorList>
            <person name="Xiong X."/>
            <person name="Gou J."/>
            <person name="Liao Q."/>
            <person name="Li Y."/>
            <person name="Zhou Q."/>
            <person name="Bi G."/>
            <person name="Li C."/>
            <person name="Du R."/>
            <person name="Wang X."/>
            <person name="Sun T."/>
            <person name="Guo L."/>
            <person name="Liang H."/>
            <person name="Lu P."/>
            <person name="Wu Y."/>
            <person name="Zhang Z."/>
            <person name="Ro D.K."/>
            <person name="Shang Y."/>
            <person name="Huang S."/>
            <person name="Yan J."/>
        </authorList>
    </citation>
    <scope>NUCLEOTIDE SEQUENCE [LARGE SCALE GENOMIC DNA]</scope>
    <source>
        <strain evidence="1">Ta-2019</strain>
    </source>
</reference>
<name>A0AA38FPR8_TAXCH</name>
<organism evidence="1 2">
    <name type="scientific">Taxus chinensis</name>
    <name type="common">Chinese yew</name>
    <name type="synonym">Taxus wallichiana var. chinensis</name>
    <dbReference type="NCBI Taxonomy" id="29808"/>
    <lineage>
        <taxon>Eukaryota</taxon>
        <taxon>Viridiplantae</taxon>
        <taxon>Streptophyta</taxon>
        <taxon>Embryophyta</taxon>
        <taxon>Tracheophyta</taxon>
        <taxon>Spermatophyta</taxon>
        <taxon>Pinopsida</taxon>
        <taxon>Pinidae</taxon>
        <taxon>Conifers II</taxon>
        <taxon>Cupressales</taxon>
        <taxon>Taxaceae</taxon>
        <taxon>Taxus</taxon>
    </lineage>
</organism>
<dbReference type="AlphaFoldDB" id="A0AA38FPR8"/>
<sequence length="116" mass="12654">STARLDTLKVAQIIGIQTILLGASNSFAIHEDMEQLGFDIGLRMDQIWTLSKAQALESISQGKKLDVICTTVGIPSDKFEDSKLAESMAALIIKEEARDAEKPTVMVSRSSDEDDI</sequence>
<evidence type="ECO:0000313" key="2">
    <source>
        <dbReference type="Proteomes" id="UP000824469"/>
    </source>
</evidence>
<proteinExistence type="predicted"/>
<gene>
    <name evidence="1" type="ORF">KI387_035887</name>
</gene>
<dbReference type="Proteomes" id="UP000824469">
    <property type="component" value="Unassembled WGS sequence"/>
</dbReference>
<comment type="caution">
    <text evidence="1">The sequence shown here is derived from an EMBL/GenBank/DDBJ whole genome shotgun (WGS) entry which is preliminary data.</text>
</comment>
<dbReference type="EMBL" id="JAHRHJ020000007">
    <property type="protein sequence ID" value="KAH9307976.1"/>
    <property type="molecule type" value="Genomic_DNA"/>
</dbReference>
<keyword evidence="2" id="KW-1185">Reference proteome</keyword>
<evidence type="ECO:0000313" key="1">
    <source>
        <dbReference type="EMBL" id="KAH9307976.1"/>
    </source>
</evidence>
<protein>
    <submittedName>
        <fullName evidence="1">Uncharacterized protein</fullName>
    </submittedName>
</protein>
<accession>A0AA38FPR8</accession>